<reference evidence="1 2" key="1">
    <citation type="submission" date="2018-10" db="EMBL/GenBank/DDBJ databases">
        <title>Thermophilic Lithotrophy and Phototrophy in an Intertidal, Iron-rich, Geothermal Spring.</title>
        <authorList>
            <person name="Ward L.M."/>
            <person name="Idei A."/>
            <person name="Nakagawa M."/>
            <person name="Ueno Y."/>
            <person name="Fischer W."/>
            <person name="Mcglynn S.E."/>
        </authorList>
    </citation>
    <scope>NUCLEOTIDE SEQUENCE [LARGE SCALE GENOMIC DNA]</scope>
    <source>
        <strain evidence="1">J137</strain>
    </source>
</reference>
<dbReference type="AlphaFoldDB" id="A0A3M0YZA6"/>
<name>A0A3M0YZA6_9BACT</name>
<dbReference type="Proteomes" id="UP000269410">
    <property type="component" value="Unassembled WGS sequence"/>
</dbReference>
<gene>
    <name evidence="1" type="ORF">D6810_02205</name>
</gene>
<protein>
    <submittedName>
        <fullName evidence="1">Uncharacterized protein</fullName>
    </submittedName>
</protein>
<sequence length="61" mass="6764">MIGAYETIIKKAGTHTQAQESDIPLQRIQKLVSASGLNEQDLIQILISLFGQLEVINKNLE</sequence>
<dbReference type="EMBL" id="RFKV01000072">
    <property type="protein sequence ID" value="RMD77033.1"/>
    <property type="molecule type" value="Genomic_DNA"/>
</dbReference>
<accession>A0A3M0YZA6</accession>
<organism evidence="1 2">
    <name type="scientific">Candidatus Dojkabacteria bacterium</name>
    <dbReference type="NCBI Taxonomy" id="2099670"/>
    <lineage>
        <taxon>Bacteria</taxon>
        <taxon>Candidatus Dojkabacteria</taxon>
    </lineage>
</organism>
<proteinExistence type="predicted"/>
<evidence type="ECO:0000313" key="1">
    <source>
        <dbReference type="EMBL" id="RMD77033.1"/>
    </source>
</evidence>
<evidence type="ECO:0000313" key="2">
    <source>
        <dbReference type="Proteomes" id="UP000269410"/>
    </source>
</evidence>
<comment type="caution">
    <text evidence="1">The sequence shown here is derived from an EMBL/GenBank/DDBJ whole genome shotgun (WGS) entry which is preliminary data.</text>
</comment>